<dbReference type="Proteomes" id="UP000028547">
    <property type="component" value="Unassembled WGS sequence"/>
</dbReference>
<dbReference type="NCBIfam" id="NF010480">
    <property type="entry name" value="PRK13905.1"/>
    <property type="match status" value="1"/>
</dbReference>
<dbReference type="GO" id="GO:0009252">
    <property type="term" value="P:peptidoglycan biosynthetic process"/>
    <property type="evidence" value="ECO:0007669"/>
    <property type="project" value="UniProtKB-UniRule"/>
</dbReference>
<gene>
    <name evidence="19" type="primary">murB</name>
    <name evidence="21" type="ORF">Q664_27305</name>
</gene>
<dbReference type="InterPro" id="IPR036635">
    <property type="entry name" value="MurB_C_sf"/>
</dbReference>
<evidence type="ECO:0000256" key="13">
    <source>
        <dbReference type="ARBA" id="ARBA00022984"/>
    </source>
</evidence>
<dbReference type="GO" id="GO:0051301">
    <property type="term" value="P:cell division"/>
    <property type="evidence" value="ECO:0007669"/>
    <property type="project" value="UniProtKB-KW"/>
</dbReference>
<keyword evidence="12 19" id="KW-0133">Cell shape</keyword>
<keyword evidence="8 19" id="KW-0132">Cell division</keyword>
<evidence type="ECO:0000256" key="3">
    <source>
        <dbReference type="ARBA" id="ARBA00004496"/>
    </source>
</evidence>
<evidence type="ECO:0000259" key="20">
    <source>
        <dbReference type="PROSITE" id="PS51387"/>
    </source>
</evidence>
<evidence type="ECO:0000256" key="6">
    <source>
        <dbReference type="ARBA" id="ARBA00015188"/>
    </source>
</evidence>
<evidence type="ECO:0000256" key="2">
    <source>
        <dbReference type="ARBA" id="ARBA00003921"/>
    </source>
</evidence>
<dbReference type="Gene3D" id="3.30.43.10">
    <property type="entry name" value="Uridine Diphospho-n-acetylenolpyruvylglucosamine Reductase, domain 2"/>
    <property type="match status" value="1"/>
</dbReference>
<dbReference type="GO" id="GO:0005829">
    <property type="term" value="C:cytosol"/>
    <property type="evidence" value="ECO:0007669"/>
    <property type="project" value="TreeGrafter"/>
</dbReference>
<evidence type="ECO:0000313" key="22">
    <source>
        <dbReference type="Proteomes" id="UP000028547"/>
    </source>
</evidence>
<evidence type="ECO:0000313" key="21">
    <source>
        <dbReference type="EMBL" id="KFA90575.1"/>
    </source>
</evidence>
<keyword evidence="15 19" id="KW-0131">Cell cycle</keyword>
<dbReference type="AlphaFoldDB" id="A0A084SQ40"/>
<comment type="caution">
    <text evidence="21">The sequence shown here is derived from an EMBL/GenBank/DDBJ whole genome shotgun (WGS) entry which is preliminary data.</text>
</comment>
<dbReference type="EMBL" id="JPMI01000201">
    <property type="protein sequence ID" value="KFA90575.1"/>
    <property type="molecule type" value="Genomic_DNA"/>
</dbReference>
<organism evidence="21 22">
    <name type="scientific">Archangium violaceum Cb vi76</name>
    <dbReference type="NCBI Taxonomy" id="1406225"/>
    <lineage>
        <taxon>Bacteria</taxon>
        <taxon>Pseudomonadati</taxon>
        <taxon>Myxococcota</taxon>
        <taxon>Myxococcia</taxon>
        <taxon>Myxococcales</taxon>
        <taxon>Cystobacterineae</taxon>
        <taxon>Archangiaceae</taxon>
        <taxon>Archangium</taxon>
    </lineage>
</organism>
<feature type="active site" evidence="19">
    <location>
        <position position="302"/>
    </location>
</feature>
<keyword evidence="11 19" id="KW-0521">NADP</keyword>
<sequence>MTAGFSSSSLPERLGRLSGVDVTAGAPLAPLTSVRVGGPAEALVRPRSPDALVALLRFLREEGVPLTVLGGGANTLVGDGGIPGVTVKLPSDLFPELAEVGAEEGRLTLGAGAAIVRLCNQMRANGLVGAEFLAGIPGTLGGAVTMNAGTKNGECYRVVEAVEVATADGVGWIPKSRIPHGYRHTELPRGGVVTRIRFLLPKGDLEASKKAMDEDLGYRKRSQPLSQPNFGSVFANPPGDFAGRLIESVGLKGHIIGRAQVSTLHANWIVNLGGATAHDVLSLLTLMRTRVREERGVELQPEVKRVGVFQP</sequence>
<comment type="similarity">
    <text evidence="19">Belongs to the MurB family.</text>
</comment>
<dbReference type="InterPro" id="IPR016167">
    <property type="entry name" value="FAD-bd_PCMH_sub1"/>
</dbReference>
<dbReference type="Gene3D" id="3.30.465.10">
    <property type="match status" value="1"/>
</dbReference>
<dbReference type="EC" id="1.3.1.98" evidence="5 19"/>
<evidence type="ECO:0000256" key="5">
    <source>
        <dbReference type="ARBA" id="ARBA00012518"/>
    </source>
</evidence>
<dbReference type="NCBIfam" id="TIGR00179">
    <property type="entry name" value="murB"/>
    <property type="match status" value="1"/>
</dbReference>
<dbReference type="InterPro" id="IPR003170">
    <property type="entry name" value="MurB"/>
</dbReference>
<evidence type="ECO:0000256" key="15">
    <source>
        <dbReference type="ARBA" id="ARBA00023306"/>
    </source>
</evidence>
<dbReference type="InterPro" id="IPR016169">
    <property type="entry name" value="FAD-bd_PCMH_sub2"/>
</dbReference>
<evidence type="ECO:0000256" key="12">
    <source>
        <dbReference type="ARBA" id="ARBA00022960"/>
    </source>
</evidence>
<reference evidence="21 22" key="1">
    <citation type="submission" date="2014-07" db="EMBL/GenBank/DDBJ databases">
        <title>Draft Genome Sequence of Gephyronic Acid Producer, Cystobacter violaceus Strain Cb vi76.</title>
        <authorList>
            <person name="Stevens D.C."/>
            <person name="Young J."/>
            <person name="Carmichael R."/>
            <person name="Tan J."/>
            <person name="Taylor R.E."/>
        </authorList>
    </citation>
    <scope>NUCLEOTIDE SEQUENCE [LARGE SCALE GENOMIC DNA]</scope>
    <source>
        <strain evidence="21 22">Cb vi76</strain>
    </source>
</reference>
<dbReference type="GO" id="GO:0071949">
    <property type="term" value="F:FAD binding"/>
    <property type="evidence" value="ECO:0007669"/>
    <property type="project" value="InterPro"/>
</dbReference>
<comment type="catalytic activity">
    <reaction evidence="18 19">
        <text>UDP-N-acetyl-alpha-D-muramate + NADP(+) = UDP-N-acetyl-3-O-(1-carboxyvinyl)-alpha-D-glucosamine + NADPH + H(+)</text>
        <dbReference type="Rhea" id="RHEA:12248"/>
        <dbReference type="ChEBI" id="CHEBI:15378"/>
        <dbReference type="ChEBI" id="CHEBI:57783"/>
        <dbReference type="ChEBI" id="CHEBI:58349"/>
        <dbReference type="ChEBI" id="CHEBI:68483"/>
        <dbReference type="ChEBI" id="CHEBI:70757"/>
        <dbReference type="EC" id="1.3.1.98"/>
    </reaction>
</comment>
<evidence type="ECO:0000256" key="9">
    <source>
        <dbReference type="ARBA" id="ARBA00022630"/>
    </source>
</evidence>
<dbReference type="InterPro" id="IPR011601">
    <property type="entry name" value="MurB_C"/>
</dbReference>
<dbReference type="GO" id="GO:0071555">
    <property type="term" value="P:cell wall organization"/>
    <property type="evidence" value="ECO:0007669"/>
    <property type="project" value="UniProtKB-KW"/>
</dbReference>
<dbReference type="PANTHER" id="PTHR21071">
    <property type="entry name" value="UDP-N-ACETYLENOLPYRUVOYLGLUCOSAMINE REDUCTASE"/>
    <property type="match status" value="1"/>
</dbReference>
<dbReference type="PROSITE" id="PS51387">
    <property type="entry name" value="FAD_PCMH"/>
    <property type="match status" value="1"/>
</dbReference>
<dbReference type="PANTHER" id="PTHR21071:SF4">
    <property type="entry name" value="UDP-N-ACETYLENOLPYRUVOYLGLUCOSAMINE REDUCTASE"/>
    <property type="match status" value="1"/>
</dbReference>
<dbReference type="SUPFAM" id="SSF56194">
    <property type="entry name" value="Uridine diphospho-N-Acetylenolpyruvylglucosamine reductase, MurB, C-terminal domain"/>
    <property type="match status" value="1"/>
</dbReference>
<evidence type="ECO:0000256" key="10">
    <source>
        <dbReference type="ARBA" id="ARBA00022827"/>
    </source>
</evidence>
<dbReference type="SUPFAM" id="SSF56176">
    <property type="entry name" value="FAD-binding/transporter-associated domain-like"/>
    <property type="match status" value="1"/>
</dbReference>
<evidence type="ECO:0000256" key="18">
    <source>
        <dbReference type="ARBA" id="ARBA00048914"/>
    </source>
</evidence>
<dbReference type="Pfam" id="PF01565">
    <property type="entry name" value="FAD_binding_4"/>
    <property type="match status" value="1"/>
</dbReference>
<dbReference type="InterPro" id="IPR016166">
    <property type="entry name" value="FAD-bd_PCMH"/>
</dbReference>
<evidence type="ECO:0000256" key="17">
    <source>
        <dbReference type="ARBA" id="ARBA00031026"/>
    </source>
</evidence>
<protein>
    <recommendedName>
        <fullName evidence="6 19">UDP-N-acetylenolpyruvoylglucosamine reductase</fullName>
        <ecNumber evidence="5 19">1.3.1.98</ecNumber>
    </recommendedName>
    <alternativeName>
        <fullName evidence="17 19">UDP-N-acetylmuramate dehydrogenase</fullName>
    </alternativeName>
</protein>
<evidence type="ECO:0000256" key="7">
    <source>
        <dbReference type="ARBA" id="ARBA00022490"/>
    </source>
</evidence>
<name>A0A084SQ40_9BACT</name>
<comment type="cofactor">
    <cofactor evidence="1 19">
        <name>FAD</name>
        <dbReference type="ChEBI" id="CHEBI:57692"/>
    </cofactor>
</comment>
<evidence type="ECO:0000256" key="4">
    <source>
        <dbReference type="ARBA" id="ARBA00004752"/>
    </source>
</evidence>
<comment type="subcellular location">
    <subcellularLocation>
        <location evidence="3 19">Cytoplasm</location>
    </subcellularLocation>
</comment>
<evidence type="ECO:0000256" key="16">
    <source>
        <dbReference type="ARBA" id="ARBA00023316"/>
    </source>
</evidence>
<dbReference type="InterPro" id="IPR006094">
    <property type="entry name" value="Oxid_FAD_bind_N"/>
</dbReference>
<evidence type="ECO:0000256" key="11">
    <source>
        <dbReference type="ARBA" id="ARBA00022857"/>
    </source>
</evidence>
<comment type="pathway">
    <text evidence="4 19">Cell wall biogenesis; peptidoglycan biosynthesis.</text>
</comment>
<keyword evidence="13 19" id="KW-0573">Peptidoglycan synthesis</keyword>
<keyword evidence="14 19" id="KW-0560">Oxidoreductase</keyword>
<evidence type="ECO:0000256" key="14">
    <source>
        <dbReference type="ARBA" id="ARBA00023002"/>
    </source>
</evidence>
<dbReference type="GO" id="GO:0008360">
    <property type="term" value="P:regulation of cell shape"/>
    <property type="evidence" value="ECO:0007669"/>
    <property type="project" value="UniProtKB-KW"/>
</dbReference>
<dbReference type="HAMAP" id="MF_00037">
    <property type="entry name" value="MurB"/>
    <property type="match status" value="1"/>
</dbReference>
<keyword evidence="10 19" id="KW-0274">FAD</keyword>
<keyword evidence="7 19" id="KW-0963">Cytoplasm</keyword>
<feature type="domain" description="FAD-binding PCMH-type" evidence="20">
    <location>
        <begin position="36"/>
        <end position="203"/>
    </location>
</feature>
<dbReference type="RefSeq" id="WP_043401696.1">
    <property type="nucleotide sequence ID" value="NZ_JPMI01000201.1"/>
</dbReference>
<feature type="active site" evidence="19">
    <location>
        <position position="183"/>
    </location>
</feature>
<proteinExistence type="inferred from homology"/>
<dbReference type="Pfam" id="PF02873">
    <property type="entry name" value="MurB_C"/>
    <property type="match status" value="1"/>
</dbReference>
<evidence type="ECO:0000256" key="1">
    <source>
        <dbReference type="ARBA" id="ARBA00001974"/>
    </source>
</evidence>
<dbReference type="InterPro" id="IPR036318">
    <property type="entry name" value="FAD-bd_PCMH-like_sf"/>
</dbReference>
<evidence type="ECO:0000256" key="19">
    <source>
        <dbReference type="HAMAP-Rule" id="MF_00037"/>
    </source>
</evidence>
<dbReference type="UniPathway" id="UPA00219"/>
<keyword evidence="16 19" id="KW-0961">Cell wall biogenesis/degradation</keyword>
<dbReference type="GO" id="GO:0008762">
    <property type="term" value="F:UDP-N-acetylmuramate dehydrogenase activity"/>
    <property type="evidence" value="ECO:0007669"/>
    <property type="project" value="UniProtKB-UniRule"/>
</dbReference>
<feature type="active site" description="Proton donor" evidence="19">
    <location>
        <position position="232"/>
    </location>
</feature>
<accession>A0A084SQ40</accession>
<evidence type="ECO:0000256" key="8">
    <source>
        <dbReference type="ARBA" id="ARBA00022618"/>
    </source>
</evidence>
<keyword evidence="9 19" id="KW-0285">Flavoprotein</keyword>
<dbReference type="Gene3D" id="3.90.78.10">
    <property type="entry name" value="UDP-N-acetylenolpyruvoylglucosamine reductase, C-terminal domain"/>
    <property type="match status" value="1"/>
</dbReference>
<comment type="function">
    <text evidence="2 19">Cell wall formation.</text>
</comment>